<accession>A0ABU6QYN9</accession>
<gene>
    <name evidence="2" type="ORF">PIB30_102997</name>
</gene>
<evidence type="ECO:0000313" key="2">
    <source>
        <dbReference type="EMBL" id="MED6116741.1"/>
    </source>
</evidence>
<feature type="compositionally biased region" description="Basic and acidic residues" evidence="1">
    <location>
        <begin position="99"/>
        <end position="117"/>
    </location>
</feature>
<feature type="region of interest" description="Disordered" evidence="1">
    <location>
        <begin position="81"/>
        <end position="123"/>
    </location>
</feature>
<reference evidence="2 3" key="1">
    <citation type="journal article" date="2023" name="Plants (Basel)">
        <title>Bridging the Gap: Combining Genomics and Transcriptomics Approaches to Understand Stylosanthes scabra, an Orphan Legume from the Brazilian Caatinga.</title>
        <authorList>
            <person name="Ferreira-Neto J.R.C."/>
            <person name="da Silva M.D."/>
            <person name="Binneck E."/>
            <person name="de Melo N.F."/>
            <person name="da Silva R.H."/>
            <person name="de Melo A.L.T.M."/>
            <person name="Pandolfi V."/>
            <person name="Bustamante F.O."/>
            <person name="Brasileiro-Vidal A.C."/>
            <person name="Benko-Iseppon A.M."/>
        </authorList>
    </citation>
    <scope>NUCLEOTIDE SEQUENCE [LARGE SCALE GENOMIC DNA]</scope>
    <source>
        <tissue evidence="2">Leaves</tissue>
    </source>
</reference>
<organism evidence="2 3">
    <name type="scientific">Stylosanthes scabra</name>
    <dbReference type="NCBI Taxonomy" id="79078"/>
    <lineage>
        <taxon>Eukaryota</taxon>
        <taxon>Viridiplantae</taxon>
        <taxon>Streptophyta</taxon>
        <taxon>Embryophyta</taxon>
        <taxon>Tracheophyta</taxon>
        <taxon>Spermatophyta</taxon>
        <taxon>Magnoliopsida</taxon>
        <taxon>eudicotyledons</taxon>
        <taxon>Gunneridae</taxon>
        <taxon>Pentapetalae</taxon>
        <taxon>rosids</taxon>
        <taxon>fabids</taxon>
        <taxon>Fabales</taxon>
        <taxon>Fabaceae</taxon>
        <taxon>Papilionoideae</taxon>
        <taxon>50 kb inversion clade</taxon>
        <taxon>dalbergioids sensu lato</taxon>
        <taxon>Dalbergieae</taxon>
        <taxon>Pterocarpus clade</taxon>
        <taxon>Stylosanthes</taxon>
    </lineage>
</organism>
<protein>
    <submittedName>
        <fullName evidence="2">Uncharacterized protein</fullName>
    </submittedName>
</protein>
<dbReference type="EMBL" id="JASCZI010003266">
    <property type="protein sequence ID" value="MED6116741.1"/>
    <property type="molecule type" value="Genomic_DNA"/>
</dbReference>
<proteinExistence type="predicted"/>
<dbReference type="Proteomes" id="UP001341840">
    <property type="component" value="Unassembled WGS sequence"/>
</dbReference>
<evidence type="ECO:0000313" key="3">
    <source>
        <dbReference type="Proteomes" id="UP001341840"/>
    </source>
</evidence>
<name>A0ABU6QYN9_9FABA</name>
<keyword evidence="3" id="KW-1185">Reference proteome</keyword>
<sequence>MEGLDVKAENLISDNILAAAESKDNRSKLPFPSIIYRLLTDAKMDYMNWGLQQTNPHLTLIPGYEIPQFFKNNLEKGKRKFDGALRPCPVEGSSSKGKGVGDDDQGKKKYWGVRDKEDSDDED</sequence>
<evidence type="ECO:0000256" key="1">
    <source>
        <dbReference type="SAM" id="MobiDB-lite"/>
    </source>
</evidence>
<comment type="caution">
    <text evidence="2">The sequence shown here is derived from an EMBL/GenBank/DDBJ whole genome shotgun (WGS) entry which is preliminary data.</text>
</comment>